<dbReference type="RefSeq" id="WP_184820991.1">
    <property type="nucleotide sequence ID" value="NZ_JACHMM010000001.1"/>
</dbReference>
<comment type="caution">
    <text evidence="1">The sequence shown here is derived from an EMBL/GenBank/DDBJ whole genome shotgun (WGS) entry which is preliminary data.</text>
</comment>
<dbReference type="Proteomes" id="UP000542813">
    <property type="component" value="Unassembled WGS sequence"/>
</dbReference>
<keyword evidence="2" id="KW-1185">Reference proteome</keyword>
<name>A0A7W9GNI6_9ACTN</name>
<dbReference type="AlphaFoldDB" id="A0A7W9GNI6"/>
<protein>
    <submittedName>
        <fullName evidence="1">Putative damage-inducible protein DinB</fullName>
    </submittedName>
</protein>
<proteinExistence type="predicted"/>
<evidence type="ECO:0000313" key="1">
    <source>
        <dbReference type="EMBL" id="MBB5787127.1"/>
    </source>
</evidence>
<dbReference type="SUPFAM" id="SSF109854">
    <property type="entry name" value="DinB/YfiT-like putative metalloenzymes"/>
    <property type="match status" value="1"/>
</dbReference>
<evidence type="ECO:0000313" key="2">
    <source>
        <dbReference type="Proteomes" id="UP000542813"/>
    </source>
</evidence>
<organism evidence="1 2">
    <name type="scientific">Jiangella mangrovi</name>
    <dbReference type="NCBI Taxonomy" id="1524084"/>
    <lineage>
        <taxon>Bacteria</taxon>
        <taxon>Bacillati</taxon>
        <taxon>Actinomycetota</taxon>
        <taxon>Actinomycetes</taxon>
        <taxon>Jiangellales</taxon>
        <taxon>Jiangellaceae</taxon>
        <taxon>Jiangella</taxon>
    </lineage>
</organism>
<dbReference type="EMBL" id="JACHMM010000001">
    <property type="protein sequence ID" value="MBB5787127.1"/>
    <property type="molecule type" value="Genomic_DNA"/>
</dbReference>
<dbReference type="Gene3D" id="1.20.120.450">
    <property type="entry name" value="dinb family like domain"/>
    <property type="match status" value="1"/>
</dbReference>
<dbReference type="Pfam" id="PF04978">
    <property type="entry name" value="MST"/>
    <property type="match status" value="1"/>
</dbReference>
<sequence>MDLQDMTVIKESMDGDEVEMLMFALDRARAQFAWKCDGLDAAALNKPLPPSTMTLGGLLKHMALCEDLRIAEFITGDHMPEPWKQENFDADSNWDWHSAADDTPEELYALWRASVERSRAAWATVLAKGGLDQPSIFTTESGAHPNLRRVLVDAAEHYIRHAGHADLLRENVDGRVGEDPPQPQQPSAQ</sequence>
<gene>
    <name evidence="1" type="ORF">HD601_001702</name>
</gene>
<dbReference type="InterPro" id="IPR034660">
    <property type="entry name" value="DinB/YfiT-like"/>
</dbReference>
<dbReference type="InterPro" id="IPR007061">
    <property type="entry name" value="MST-like"/>
</dbReference>
<reference evidence="1 2" key="1">
    <citation type="submission" date="2020-08" db="EMBL/GenBank/DDBJ databases">
        <title>Sequencing the genomes of 1000 actinobacteria strains.</title>
        <authorList>
            <person name="Klenk H.-P."/>
        </authorList>
    </citation>
    <scope>NUCLEOTIDE SEQUENCE [LARGE SCALE GENOMIC DNA]</scope>
    <source>
        <strain evidence="1 2">DSM 102122</strain>
    </source>
</reference>
<accession>A0A7W9GNI6</accession>